<name>A0A345U9S5_9FLOR</name>
<keyword evidence="2" id="KW-0150">Chloroplast</keyword>
<proteinExistence type="predicted"/>
<dbReference type="EMBL" id="MH396014">
    <property type="protein sequence ID" value="AXI97211.1"/>
    <property type="molecule type" value="Genomic_DNA"/>
</dbReference>
<keyword evidence="1" id="KW-1133">Transmembrane helix</keyword>
<feature type="transmembrane region" description="Helical" evidence="1">
    <location>
        <begin position="23"/>
        <end position="48"/>
    </location>
</feature>
<keyword evidence="2" id="KW-0934">Plastid</keyword>
<dbReference type="GeneID" id="37623821"/>
<gene>
    <name evidence="2" type="primary">orf140</name>
</gene>
<dbReference type="RefSeq" id="YP_009511334.1">
    <property type="nucleotide sequence ID" value="NC_039143.1"/>
</dbReference>
<feature type="transmembrane region" description="Helical" evidence="1">
    <location>
        <begin position="60"/>
        <end position="81"/>
    </location>
</feature>
<accession>A0A345U9S5</accession>
<evidence type="ECO:0000313" key="2">
    <source>
        <dbReference type="EMBL" id="AXI97211.1"/>
    </source>
</evidence>
<reference evidence="2" key="1">
    <citation type="submission" date="2018-05" db="EMBL/GenBank/DDBJ databases">
        <title>Organellar genomes of Gracilariaceae.</title>
        <authorList>
            <person name="Iha C."/>
            <person name="Oliveira M.C."/>
        </authorList>
    </citation>
    <scope>NUCLEOTIDE SEQUENCE</scope>
</reference>
<keyword evidence="1" id="KW-0812">Transmembrane</keyword>
<protein>
    <submittedName>
        <fullName evidence="2">Uncharacterized protein</fullName>
    </submittedName>
</protein>
<evidence type="ECO:0000256" key="1">
    <source>
        <dbReference type="SAM" id="Phobius"/>
    </source>
</evidence>
<keyword evidence="1" id="KW-0472">Membrane</keyword>
<organism evidence="2">
    <name type="scientific">Gracilariopsis longissima</name>
    <dbReference type="NCBI Taxonomy" id="172976"/>
    <lineage>
        <taxon>Eukaryota</taxon>
        <taxon>Rhodophyta</taxon>
        <taxon>Florideophyceae</taxon>
        <taxon>Rhodymeniophycidae</taxon>
        <taxon>Gracilariales</taxon>
        <taxon>Gracilariaceae</taxon>
        <taxon>Gracilariopsis</taxon>
    </lineage>
</organism>
<geneLocation type="chloroplast" evidence="2"/>
<sequence>MYFYQRSNINYTQYYILNLRFDYVLIFCIFSYLIMNDQYIYFYYICNYKAFIRANAVSKYFLQIFIILIINLVSTLELNIINLQALSLYYWLGFSIINKRSSYYSSVNFVSSAYLLINVKSRSKNLLRRYLIINIDNSYF</sequence>
<dbReference type="AlphaFoldDB" id="A0A345U9S5"/>